<reference evidence="1" key="1">
    <citation type="submission" date="2024-07" db="EMBL/GenBank/DDBJ databases">
        <authorList>
            <person name="Bringhurst R.M."/>
            <person name="Homer T.E."/>
        </authorList>
    </citation>
    <scope>NUCLEOTIDE SEQUENCE</scope>
</reference>
<organism evidence="1">
    <name type="scientific">Pseudomonas phage RVTF4</name>
    <dbReference type="NCBI Taxonomy" id="3236931"/>
    <lineage>
        <taxon>Viruses</taxon>
    </lineage>
</organism>
<sequence length="146" mass="16607">MTPKSEMGLIRYSLSDFYGMDHPDYLDVFVEFGEDRDKITDLLAMAILNYHTSTPEQLQESIFAKLGYMGVDSDEEAFYAKVDNLADWVARRCSQFIPRGKLELVEAIEDADWVNVVYREYLEPVCETPSLIDSINLSSSLDSTGL</sequence>
<dbReference type="EMBL" id="PQ015378">
    <property type="protein sequence ID" value="XDJ14676.1"/>
    <property type="molecule type" value="Genomic_DNA"/>
</dbReference>
<accession>A0AB39CCN9</accession>
<protein>
    <submittedName>
        <fullName evidence="1">Uncharacterized protein</fullName>
    </submittedName>
</protein>
<proteinExistence type="predicted"/>
<name>A0AB39CCN9_9VIRU</name>
<evidence type="ECO:0000313" key="1">
    <source>
        <dbReference type="EMBL" id="XDJ14676.1"/>
    </source>
</evidence>